<dbReference type="InterPro" id="IPR022684">
    <property type="entry name" value="Calpain_cysteine_protease"/>
</dbReference>
<dbReference type="SUPFAM" id="SSF54001">
    <property type="entry name" value="Cysteine proteinases"/>
    <property type="match status" value="1"/>
</dbReference>
<dbReference type="PROSITE" id="PS00139">
    <property type="entry name" value="THIOL_PROTEASE_CYS"/>
    <property type="match status" value="1"/>
</dbReference>
<dbReference type="PROSITE" id="PS50203">
    <property type="entry name" value="CALPAIN_CAT"/>
    <property type="match status" value="1"/>
</dbReference>
<dbReference type="CDD" id="cd00044">
    <property type="entry name" value="CysPc"/>
    <property type="match status" value="1"/>
</dbReference>
<feature type="active site" evidence="5 6">
    <location>
        <position position="290"/>
    </location>
</feature>
<evidence type="ECO:0000259" key="8">
    <source>
        <dbReference type="PROSITE" id="PS50203"/>
    </source>
</evidence>
<dbReference type="InterPro" id="IPR001300">
    <property type="entry name" value="Peptidase_C2_calpain_cat"/>
</dbReference>
<feature type="domain" description="Calpain catalytic" evidence="8">
    <location>
        <begin position="75"/>
        <end position="364"/>
    </location>
</feature>
<evidence type="ECO:0000256" key="7">
    <source>
        <dbReference type="SAM" id="MobiDB-lite"/>
    </source>
</evidence>
<reference evidence="9 10" key="1">
    <citation type="journal article" date="2019" name="Nat. Ecol. Evol.">
        <title>Megaphylogeny resolves global patterns of mushroom evolution.</title>
        <authorList>
            <person name="Varga T."/>
            <person name="Krizsan K."/>
            <person name="Foldi C."/>
            <person name="Dima B."/>
            <person name="Sanchez-Garcia M."/>
            <person name="Sanchez-Ramirez S."/>
            <person name="Szollosi G.J."/>
            <person name="Szarkandi J.G."/>
            <person name="Papp V."/>
            <person name="Albert L."/>
            <person name="Andreopoulos W."/>
            <person name="Angelini C."/>
            <person name="Antonin V."/>
            <person name="Barry K.W."/>
            <person name="Bougher N.L."/>
            <person name="Buchanan P."/>
            <person name="Buyck B."/>
            <person name="Bense V."/>
            <person name="Catcheside P."/>
            <person name="Chovatia M."/>
            <person name="Cooper J."/>
            <person name="Damon W."/>
            <person name="Desjardin D."/>
            <person name="Finy P."/>
            <person name="Geml J."/>
            <person name="Haridas S."/>
            <person name="Hughes K."/>
            <person name="Justo A."/>
            <person name="Karasinski D."/>
            <person name="Kautmanova I."/>
            <person name="Kiss B."/>
            <person name="Kocsube S."/>
            <person name="Kotiranta H."/>
            <person name="LaButti K.M."/>
            <person name="Lechner B.E."/>
            <person name="Liimatainen K."/>
            <person name="Lipzen A."/>
            <person name="Lukacs Z."/>
            <person name="Mihaltcheva S."/>
            <person name="Morgado L.N."/>
            <person name="Niskanen T."/>
            <person name="Noordeloos M.E."/>
            <person name="Ohm R.A."/>
            <person name="Ortiz-Santana B."/>
            <person name="Ovrebo C."/>
            <person name="Racz N."/>
            <person name="Riley R."/>
            <person name="Savchenko A."/>
            <person name="Shiryaev A."/>
            <person name="Soop K."/>
            <person name="Spirin V."/>
            <person name="Szebenyi C."/>
            <person name="Tomsovsky M."/>
            <person name="Tulloss R.E."/>
            <person name="Uehling J."/>
            <person name="Grigoriev I.V."/>
            <person name="Vagvolgyi C."/>
            <person name="Papp T."/>
            <person name="Martin F.M."/>
            <person name="Miettinen O."/>
            <person name="Hibbett D.S."/>
            <person name="Nagy L.G."/>
        </authorList>
    </citation>
    <scope>NUCLEOTIDE SEQUENCE [LARGE SCALE GENOMIC DNA]</scope>
    <source>
        <strain evidence="9 10">CBS 962.96</strain>
    </source>
</reference>
<keyword evidence="3 6" id="KW-0378">Hydrolase</keyword>
<keyword evidence="10" id="KW-1185">Reference proteome</keyword>
<sequence>MALSRSQSDKAGLLVTEELEKALNDCRAKVDRISKDCKLRNRKFRDIEFDIELDQQRCLHGLGGTSEIYNPSDVQRVSEIFENPQFFVDGADSADLVQGAIGDCWFVSALATMATKKNLVERFCVARDEQVGVYGFIFFRDAYWVTVIIDDLLYTSIPKFEELAPQEKQLYHNNKEFYNKHARQGTKSLYFAKSATQGETWVPLIEKAYAKLHGSYAALSGGEACEAIEDLTGGISTFIPTRDIFDIDRFWNEELRKANVDRLFGCAYQGLSGARSGDWSSQIFGLVGNHAYSVLRAVEVNEKRFVVVRNPWGQSEWTGPWSDGSKEWTREWLERLPEFGHVFGDDGQFVMEFKDFLSCWDTFDKTLILDDSWAMSSQWLHVTTRPLSSAWTFGDVSFTFSLSEPTLAIIVLSQIDIRYFNQISGRSHWQFDFVIFKVGEKEIVAESSLSRLYARSVNVEVNLDAGDYVIHVRLDRTTYRDPGYFDLNSPNWDQRSLSRMKSERAIGQSIASNFKKESEIGNLPIPLDVLAGQNLSQLEFKALALAKAKQKEEEEEAKKKDDAKAEKARQKAEEKEKKRLEAEQAAAKESGVGASEPEKNSTATVVNDDGSTTTITTSVVKKVVKVTTRNTEDGEEVESREEVTTLPNNVPVVAAVTIPIDGGATQESDADSDDEDDEPDPSRDVNDVSEDNSVFLGLKVYTKKEVSPVKITGQLRHEMELSVKLALS</sequence>
<dbReference type="InterPro" id="IPR038765">
    <property type="entry name" value="Papain-like_cys_pep_sf"/>
</dbReference>
<name>A0A4S8KMT7_DENBC</name>
<evidence type="ECO:0000256" key="1">
    <source>
        <dbReference type="ARBA" id="ARBA00007623"/>
    </source>
</evidence>
<feature type="active site" evidence="5 6">
    <location>
        <position position="310"/>
    </location>
</feature>
<evidence type="ECO:0000313" key="9">
    <source>
        <dbReference type="EMBL" id="THU76879.1"/>
    </source>
</evidence>
<protein>
    <submittedName>
        <fullName evidence="9">Cysteine proteinase</fullName>
    </submittedName>
</protein>
<feature type="compositionally biased region" description="Basic and acidic residues" evidence="7">
    <location>
        <begin position="552"/>
        <end position="582"/>
    </location>
</feature>
<dbReference type="PANTHER" id="PTHR10183">
    <property type="entry name" value="CALPAIN"/>
    <property type="match status" value="1"/>
</dbReference>
<proteinExistence type="inferred from homology"/>
<keyword evidence="2 6" id="KW-0645">Protease</keyword>
<dbReference type="OrthoDB" id="424753at2759"/>
<dbReference type="Gene3D" id="3.90.70.10">
    <property type="entry name" value="Cysteine proteinases"/>
    <property type="match status" value="1"/>
</dbReference>
<gene>
    <name evidence="9" type="ORF">K435DRAFT_832530</name>
</gene>
<evidence type="ECO:0000313" key="10">
    <source>
        <dbReference type="Proteomes" id="UP000297245"/>
    </source>
</evidence>
<dbReference type="GO" id="GO:0004198">
    <property type="term" value="F:calcium-dependent cysteine-type endopeptidase activity"/>
    <property type="evidence" value="ECO:0007669"/>
    <property type="project" value="InterPro"/>
</dbReference>
<dbReference type="AlphaFoldDB" id="A0A4S8KMT7"/>
<evidence type="ECO:0000256" key="5">
    <source>
        <dbReference type="PIRSR" id="PIRSR622684-1"/>
    </source>
</evidence>
<evidence type="ECO:0000256" key="6">
    <source>
        <dbReference type="PROSITE-ProRule" id="PRU00239"/>
    </source>
</evidence>
<feature type="region of interest" description="Disordered" evidence="7">
    <location>
        <begin position="628"/>
        <end position="691"/>
    </location>
</feature>
<dbReference type="InterPro" id="IPR000169">
    <property type="entry name" value="Pept_cys_AS"/>
</dbReference>
<evidence type="ECO:0000256" key="3">
    <source>
        <dbReference type="ARBA" id="ARBA00022801"/>
    </source>
</evidence>
<keyword evidence="4 6" id="KW-0788">Thiol protease</keyword>
<evidence type="ECO:0000256" key="4">
    <source>
        <dbReference type="ARBA" id="ARBA00022807"/>
    </source>
</evidence>
<accession>A0A4S8KMT7</accession>
<feature type="active site" evidence="5 6">
    <location>
        <position position="104"/>
    </location>
</feature>
<dbReference type="Pfam" id="PF00648">
    <property type="entry name" value="Peptidase_C2"/>
    <property type="match status" value="1"/>
</dbReference>
<dbReference type="EMBL" id="ML180665">
    <property type="protein sequence ID" value="THU76879.1"/>
    <property type="molecule type" value="Genomic_DNA"/>
</dbReference>
<dbReference type="SMART" id="SM00230">
    <property type="entry name" value="CysPc"/>
    <property type="match status" value="1"/>
</dbReference>
<organism evidence="9 10">
    <name type="scientific">Dendrothele bispora (strain CBS 962.96)</name>
    <dbReference type="NCBI Taxonomy" id="1314807"/>
    <lineage>
        <taxon>Eukaryota</taxon>
        <taxon>Fungi</taxon>
        <taxon>Dikarya</taxon>
        <taxon>Basidiomycota</taxon>
        <taxon>Agaricomycotina</taxon>
        <taxon>Agaricomycetes</taxon>
        <taxon>Agaricomycetidae</taxon>
        <taxon>Agaricales</taxon>
        <taxon>Agaricales incertae sedis</taxon>
        <taxon>Dendrothele</taxon>
    </lineage>
</organism>
<dbReference type="PRINTS" id="PR00704">
    <property type="entry name" value="CALPAIN"/>
</dbReference>
<dbReference type="Proteomes" id="UP000297245">
    <property type="component" value="Unassembled WGS sequence"/>
</dbReference>
<dbReference type="PANTHER" id="PTHR10183:SF379">
    <property type="entry name" value="CALPAIN-5"/>
    <property type="match status" value="1"/>
</dbReference>
<feature type="compositionally biased region" description="Acidic residues" evidence="7">
    <location>
        <begin position="668"/>
        <end position="679"/>
    </location>
</feature>
<comment type="similarity">
    <text evidence="1">Belongs to the peptidase C2 family.</text>
</comment>
<evidence type="ECO:0000256" key="2">
    <source>
        <dbReference type="ARBA" id="ARBA00022670"/>
    </source>
</evidence>
<feature type="region of interest" description="Disordered" evidence="7">
    <location>
        <begin position="552"/>
        <end position="610"/>
    </location>
</feature>
<dbReference type="GO" id="GO:0006508">
    <property type="term" value="P:proteolysis"/>
    <property type="evidence" value="ECO:0007669"/>
    <property type="project" value="UniProtKB-KW"/>
</dbReference>